<dbReference type="Proteomes" id="UP000178999">
    <property type="component" value="Unassembled WGS sequence"/>
</dbReference>
<proteinExistence type="predicted"/>
<keyword evidence="1" id="KW-1133">Transmembrane helix</keyword>
<organism evidence="2 3">
    <name type="scientific">Candidatus Woesebacteria bacterium RIFOXYB1_FULL_38_16</name>
    <dbReference type="NCBI Taxonomy" id="1802538"/>
    <lineage>
        <taxon>Bacteria</taxon>
        <taxon>Candidatus Woeseibacteriota</taxon>
    </lineage>
</organism>
<protein>
    <submittedName>
        <fullName evidence="2">Uncharacterized protein</fullName>
    </submittedName>
</protein>
<evidence type="ECO:0000256" key="1">
    <source>
        <dbReference type="SAM" id="Phobius"/>
    </source>
</evidence>
<keyword evidence="1" id="KW-0472">Membrane</keyword>
<name>A0A1F8CRU7_9BACT</name>
<dbReference type="EMBL" id="MGHY01000023">
    <property type="protein sequence ID" value="OGM78981.1"/>
    <property type="molecule type" value="Genomic_DNA"/>
</dbReference>
<gene>
    <name evidence="2" type="ORF">A2382_03655</name>
</gene>
<reference evidence="2 3" key="1">
    <citation type="journal article" date="2016" name="Nat. Commun.">
        <title>Thousands of microbial genomes shed light on interconnected biogeochemical processes in an aquifer system.</title>
        <authorList>
            <person name="Anantharaman K."/>
            <person name="Brown C.T."/>
            <person name="Hug L.A."/>
            <person name="Sharon I."/>
            <person name="Castelle C.J."/>
            <person name="Probst A.J."/>
            <person name="Thomas B.C."/>
            <person name="Singh A."/>
            <person name="Wilkins M.J."/>
            <person name="Karaoz U."/>
            <person name="Brodie E.L."/>
            <person name="Williams K.H."/>
            <person name="Hubbard S.S."/>
            <person name="Banfield J.F."/>
        </authorList>
    </citation>
    <scope>NUCLEOTIDE SEQUENCE [LARGE SCALE GENOMIC DNA]</scope>
</reference>
<dbReference type="STRING" id="1802538.A2382_03655"/>
<keyword evidence="1" id="KW-0812">Transmembrane</keyword>
<comment type="caution">
    <text evidence="2">The sequence shown here is derived from an EMBL/GenBank/DDBJ whole genome shotgun (WGS) entry which is preliminary data.</text>
</comment>
<accession>A0A1F8CRU7</accession>
<evidence type="ECO:0000313" key="3">
    <source>
        <dbReference type="Proteomes" id="UP000178999"/>
    </source>
</evidence>
<feature type="transmembrane region" description="Helical" evidence="1">
    <location>
        <begin position="16"/>
        <end position="35"/>
    </location>
</feature>
<evidence type="ECO:0000313" key="2">
    <source>
        <dbReference type="EMBL" id="OGM78981.1"/>
    </source>
</evidence>
<dbReference type="AlphaFoldDB" id="A0A1F8CRU7"/>
<sequence>MWIPNSTKPKDPDVCLAVITSAAALGAAVGLINLLRELYLELAKAYGNKIPGSIKVSTHHFEGEGFQLTPVQAYHANELNLLGKEEHRSESGWGATNYTRHFSWRKLNVVKLYELLSDESLPAPKYYRKPNKLT</sequence>